<gene>
    <name evidence="1" type="ORF">L203_103090</name>
</gene>
<reference evidence="1" key="3">
    <citation type="submission" date="2024-01" db="EMBL/GenBank/DDBJ databases">
        <authorList>
            <person name="Coelho M.A."/>
            <person name="David-Palma M."/>
            <person name="Shea T."/>
            <person name="Sun S."/>
            <person name="Cuomo C.A."/>
            <person name="Heitman J."/>
        </authorList>
    </citation>
    <scope>NUCLEOTIDE SEQUENCE</scope>
    <source>
        <strain evidence="1">CBS 7841</strain>
    </source>
</reference>
<reference evidence="1" key="1">
    <citation type="submission" date="2016-06" db="EMBL/GenBank/DDBJ databases">
        <authorList>
            <person name="Cuomo C."/>
            <person name="Litvintseva A."/>
            <person name="Heitman J."/>
            <person name="Chen Y."/>
            <person name="Sun S."/>
            <person name="Springer D."/>
            <person name="Dromer F."/>
            <person name="Young S."/>
            <person name="Zeng Q."/>
            <person name="Chapman S."/>
            <person name="Gujja S."/>
            <person name="Saif S."/>
            <person name="Birren B."/>
        </authorList>
    </citation>
    <scope>NUCLEOTIDE SEQUENCE</scope>
    <source>
        <strain evidence="1">CBS 7841</strain>
    </source>
</reference>
<dbReference type="EMBL" id="CP143786">
    <property type="protein sequence ID" value="WVN87893.1"/>
    <property type="molecule type" value="Genomic_DNA"/>
</dbReference>
<evidence type="ECO:0000313" key="1">
    <source>
        <dbReference type="EMBL" id="WVN87893.1"/>
    </source>
</evidence>
<organism evidence="1 2">
    <name type="scientific">Cryptococcus depauperatus CBS 7841</name>
    <dbReference type="NCBI Taxonomy" id="1295531"/>
    <lineage>
        <taxon>Eukaryota</taxon>
        <taxon>Fungi</taxon>
        <taxon>Dikarya</taxon>
        <taxon>Basidiomycota</taxon>
        <taxon>Agaricomycotina</taxon>
        <taxon>Tremellomycetes</taxon>
        <taxon>Tremellales</taxon>
        <taxon>Cryptococcaceae</taxon>
        <taxon>Cryptococcus</taxon>
    </lineage>
</organism>
<dbReference type="GeneID" id="91087301"/>
<dbReference type="Proteomes" id="UP000094043">
    <property type="component" value="Chromosome 3"/>
</dbReference>
<proteinExistence type="predicted"/>
<reference evidence="1" key="2">
    <citation type="journal article" date="2022" name="Elife">
        <title>Obligate sexual reproduction of a homothallic fungus closely related to the Cryptococcus pathogenic species complex.</title>
        <authorList>
            <person name="Passer A.R."/>
            <person name="Clancey S.A."/>
            <person name="Shea T."/>
            <person name="David-Palma M."/>
            <person name="Averette A.F."/>
            <person name="Boekhout T."/>
            <person name="Porcel B.M."/>
            <person name="Nowrousian M."/>
            <person name="Cuomo C.A."/>
            <person name="Sun S."/>
            <person name="Heitman J."/>
            <person name="Coelho M.A."/>
        </authorList>
    </citation>
    <scope>NUCLEOTIDE SEQUENCE</scope>
    <source>
        <strain evidence="1">CBS 7841</strain>
    </source>
</reference>
<dbReference type="RefSeq" id="XP_066068593.1">
    <property type="nucleotide sequence ID" value="XM_066212496.1"/>
</dbReference>
<sequence length="101" mass="11911">MVRSGIQQDVISLYRHGIQAMMNKPSESRPAFLLHLRYNFRNPSLKPREYIAIEHQLRKMSRMIEMLSDSSVQSISVSDEMKSWWTREVAKAQSRQSELEK</sequence>
<keyword evidence="2" id="KW-1185">Reference proteome</keyword>
<name>A0AAJ8JT15_9TREE</name>
<accession>A0AAJ8JT15</accession>
<protein>
    <submittedName>
        <fullName evidence="1">Uncharacterized protein</fullName>
    </submittedName>
</protein>
<evidence type="ECO:0000313" key="2">
    <source>
        <dbReference type="Proteomes" id="UP000094043"/>
    </source>
</evidence>
<dbReference type="AlphaFoldDB" id="A0AAJ8JT15"/>
<dbReference type="KEGG" id="cdep:91087301"/>